<gene>
    <name evidence="1" type="ORF">RB614_37350</name>
</gene>
<reference evidence="1 2" key="1">
    <citation type="submission" date="2023-08" db="EMBL/GenBank/DDBJ databases">
        <title>Phytohabitans sansha sp. nov., isolated from marine sediment.</title>
        <authorList>
            <person name="Zhao Y."/>
            <person name="Yi K."/>
        </authorList>
    </citation>
    <scope>NUCLEOTIDE SEQUENCE [LARGE SCALE GENOMIC DNA]</scope>
    <source>
        <strain evidence="1 2">ZYX-F-186</strain>
    </source>
</reference>
<proteinExistence type="predicted"/>
<dbReference type="EMBL" id="JAVHUY010000052">
    <property type="protein sequence ID" value="MDQ7910177.1"/>
    <property type="molecule type" value="Genomic_DNA"/>
</dbReference>
<name>A0ABU0ZW33_9ACTN</name>
<dbReference type="InterPro" id="IPR046044">
    <property type="entry name" value="DUF6002"/>
</dbReference>
<dbReference type="RefSeq" id="WP_308717430.1">
    <property type="nucleotide sequence ID" value="NZ_JAVHUY010000052.1"/>
</dbReference>
<evidence type="ECO:0000313" key="2">
    <source>
        <dbReference type="Proteomes" id="UP001230908"/>
    </source>
</evidence>
<sequence length="458" mass="48839">MRNPTVPPMTSGNLLLDFYDRLPEVVAHCVPDPAPVADPVVFSPGFALPELDDAVRAFLSAATARWQPVGEYRGHRVTLLDLTGNPGTHTTKTYASLLIVARAVAHIRRTGRSLMIVSPTSANKGVALRDAVLRALDAGLVGPEELRVVTLAPQSGRHKLRASRLSTDPALRALNPQLLYTGKEPEAVKSLARDYVREHAAAWHARGVDVWFSLELSNYMVADASRALFEQRVDPIDAAARPRLHAHAVSSAFGLLGYHAGRSLLEASGAASEASRPASLLVQHLATADMVLSLRAAAGAAPTPPAYPLDPATGLFRQAGDDPRFPATTYDPGEVLDATFYTHRPVTSGPMNEIIARFGGDGIVVSLAECVARYPYLRTWLGAALPLLPADFRTLREWSTVMAFTGVTNAIDRGLVAPGRDVVVHGTGCYADANLEPLCGDGLVEVADPADIAAAVRP</sequence>
<keyword evidence="2" id="KW-1185">Reference proteome</keyword>
<dbReference type="Proteomes" id="UP001230908">
    <property type="component" value="Unassembled WGS sequence"/>
</dbReference>
<dbReference type="Pfam" id="PF19465">
    <property type="entry name" value="DUF6002"/>
    <property type="match status" value="1"/>
</dbReference>
<accession>A0ABU0ZW33</accession>
<evidence type="ECO:0000313" key="1">
    <source>
        <dbReference type="EMBL" id="MDQ7910177.1"/>
    </source>
</evidence>
<protein>
    <submittedName>
        <fullName evidence="1">DUF6002 family protein</fullName>
    </submittedName>
</protein>
<comment type="caution">
    <text evidence="1">The sequence shown here is derived from an EMBL/GenBank/DDBJ whole genome shotgun (WGS) entry which is preliminary data.</text>
</comment>
<organism evidence="1 2">
    <name type="scientific">Phytohabitans maris</name>
    <dbReference type="NCBI Taxonomy" id="3071409"/>
    <lineage>
        <taxon>Bacteria</taxon>
        <taxon>Bacillati</taxon>
        <taxon>Actinomycetota</taxon>
        <taxon>Actinomycetes</taxon>
        <taxon>Micromonosporales</taxon>
        <taxon>Micromonosporaceae</taxon>
    </lineage>
</organism>